<feature type="compositionally biased region" description="Polar residues" evidence="1">
    <location>
        <begin position="135"/>
        <end position="150"/>
    </location>
</feature>
<keyword evidence="3" id="KW-1185">Reference proteome</keyword>
<feature type="compositionally biased region" description="Polar residues" evidence="1">
    <location>
        <begin position="192"/>
        <end position="204"/>
    </location>
</feature>
<accession>A0AAD3M849</accession>
<reference evidence="2" key="1">
    <citation type="submission" date="2022-08" db="EMBL/GenBank/DDBJ databases">
        <title>Genome sequencing of akame (Lates japonicus).</title>
        <authorList>
            <person name="Hashiguchi Y."/>
            <person name="Takahashi H."/>
        </authorList>
    </citation>
    <scope>NUCLEOTIDE SEQUENCE</scope>
    <source>
        <strain evidence="2">Kochi</strain>
    </source>
</reference>
<dbReference type="GO" id="GO:0034220">
    <property type="term" value="P:monoatomic ion transmembrane transport"/>
    <property type="evidence" value="ECO:0007669"/>
    <property type="project" value="UniProtKB-KW"/>
</dbReference>
<dbReference type="Proteomes" id="UP001279410">
    <property type="component" value="Unassembled WGS sequence"/>
</dbReference>
<dbReference type="EMBL" id="BRZM01000007">
    <property type="protein sequence ID" value="GLD49255.1"/>
    <property type="molecule type" value="Genomic_DNA"/>
</dbReference>
<keyword evidence="2" id="KW-0406">Ion transport</keyword>
<name>A0AAD3M849_LATJO</name>
<feature type="region of interest" description="Disordered" evidence="1">
    <location>
        <begin position="127"/>
        <end position="150"/>
    </location>
</feature>
<protein>
    <submittedName>
        <fullName evidence="2">Potassium channel subfamily T member 2 isoform X1</fullName>
    </submittedName>
</protein>
<sequence>MPPSSRKMPFCCLRMDQAFCHPGGARSYGFKNKLIIVSAEARGQPLQPAVPLPAYYRPRSSTPLCCWKACKVTFGVMQWPHSQKPSLRPNLDNLLDVGDFTDTMVVVDKEGSMIAEEDYMAVPKTINQRPDPLQTIPSSVSSRSSHTQPTLHAVQSQDHYSLALSKLESRCHHCGTRGHRRTRATVPGLAPHNSTPGPISTSSHLGPPLLRRKACSEPQPAEPGWPGLKLRQGAQWLWLEDPAELTLFQAGGRTQCPGADEMKHLGLSPTGFNGMTKGTDAVHPHQPSPDTRLGCGLSYLIRPDPL</sequence>
<feature type="region of interest" description="Disordered" evidence="1">
    <location>
        <begin position="174"/>
        <end position="204"/>
    </location>
</feature>
<feature type="compositionally biased region" description="Basic residues" evidence="1">
    <location>
        <begin position="174"/>
        <end position="183"/>
    </location>
</feature>
<dbReference type="AlphaFoldDB" id="A0AAD3M849"/>
<organism evidence="2 3">
    <name type="scientific">Lates japonicus</name>
    <name type="common">Japanese lates</name>
    <dbReference type="NCBI Taxonomy" id="270547"/>
    <lineage>
        <taxon>Eukaryota</taxon>
        <taxon>Metazoa</taxon>
        <taxon>Chordata</taxon>
        <taxon>Craniata</taxon>
        <taxon>Vertebrata</taxon>
        <taxon>Euteleostomi</taxon>
        <taxon>Actinopterygii</taxon>
        <taxon>Neopterygii</taxon>
        <taxon>Teleostei</taxon>
        <taxon>Neoteleostei</taxon>
        <taxon>Acanthomorphata</taxon>
        <taxon>Carangaria</taxon>
        <taxon>Carangaria incertae sedis</taxon>
        <taxon>Centropomidae</taxon>
        <taxon>Lates</taxon>
    </lineage>
</organism>
<evidence type="ECO:0000313" key="2">
    <source>
        <dbReference type="EMBL" id="GLD49255.1"/>
    </source>
</evidence>
<evidence type="ECO:0000256" key="1">
    <source>
        <dbReference type="SAM" id="MobiDB-lite"/>
    </source>
</evidence>
<keyword evidence="2" id="KW-0813">Transport</keyword>
<evidence type="ECO:0000313" key="3">
    <source>
        <dbReference type="Proteomes" id="UP001279410"/>
    </source>
</evidence>
<keyword evidence="2" id="KW-0407">Ion channel</keyword>
<gene>
    <name evidence="2" type="ORF">AKAME5_000307300</name>
</gene>
<proteinExistence type="predicted"/>
<comment type="caution">
    <text evidence="2">The sequence shown here is derived from an EMBL/GenBank/DDBJ whole genome shotgun (WGS) entry which is preliminary data.</text>
</comment>